<organism evidence="2 3">
    <name type="scientific">Plesiocystis pacifica SIR-1</name>
    <dbReference type="NCBI Taxonomy" id="391625"/>
    <lineage>
        <taxon>Bacteria</taxon>
        <taxon>Pseudomonadati</taxon>
        <taxon>Myxococcota</taxon>
        <taxon>Polyangia</taxon>
        <taxon>Nannocystales</taxon>
        <taxon>Nannocystaceae</taxon>
        <taxon>Plesiocystis</taxon>
    </lineage>
</organism>
<name>A6FZL1_9BACT</name>
<dbReference type="STRING" id="391625.PPSIR1_27943"/>
<comment type="caution">
    <text evidence="2">The sequence shown here is derived from an EMBL/GenBank/DDBJ whole genome shotgun (WGS) entry which is preliminary data.</text>
</comment>
<dbReference type="GO" id="GO:0016758">
    <property type="term" value="F:hexosyltransferase activity"/>
    <property type="evidence" value="ECO:0007669"/>
    <property type="project" value="TreeGrafter"/>
</dbReference>
<dbReference type="RefSeq" id="WP_006969910.1">
    <property type="nucleotide sequence ID" value="NZ_ABCS01000007.1"/>
</dbReference>
<proteinExistence type="predicted"/>
<dbReference type="Pfam" id="PF13692">
    <property type="entry name" value="Glyco_trans_1_4"/>
    <property type="match status" value="1"/>
</dbReference>
<gene>
    <name evidence="2" type="ORF">PPSIR1_27943</name>
</gene>
<accession>A6FZL1</accession>
<dbReference type="Proteomes" id="UP000005801">
    <property type="component" value="Unassembled WGS sequence"/>
</dbReference>
<dbReference type="AlphaFoldDB" id="A6FZL1"/>
<dbReference type="EMBL" id="ABCS01000007">
    <property type="protein sequence ID" value="EDM80817.1"/>
    <property type="molecule type" value="Genomic_DNA"/>
</dbReference>
<sequence length="416" mass="44944">MAPPFAMKILYLHQYFLTPSDRGGTRSWELARRLVDAGHEVTVITSDRFVDRPTWEVREQAGIEVHRLGVRYDNRQSYRERVAAFLRFATAAGARAHRAGGDLVFATSTPLTIAIPGLYAARRLGVPFVFEVRDLWPDVPIAMGALRNPALIAAARVLERTAYREAAHVVALSPGMRAGVLAQGVPASRTSVIPNACDFELFEVPAAAGRSFAETHPELGVGDDGAPLLVYAGTLGKANGASWLVDLAAALAHAAPERGAPTPVIAVVGDGWEEREMNRRARQAGVLGRNFHMLGPKPKAEMPAILSASTAALSTFIDVPALRDNSANKFFDALAAGRPVVVNHEGWIADLIRERACGLVLPRNPERAAAALLDTLADPSWRERAGQAARELGKARFDRDALARELEQTLRRVAAA</sequence>
<feature type="domain" description="Glycosyltransferase subfamily 4-like N-terminal" evidence="1">
    <location>
        <begin position="24"/>
        <end position="195"/>
    </location>
</feature>
<protein>
    <submittedName>
        <fullName evidence="2">Putative glycosyltransferase</fullName>
    </submittedName>
</protein>
<reference evidence="2 3" key="1">
    <citation type="submission" date="2007-06" db="EMBL/GenBank/DDBJ databases">
        <authorList>
            <person name="Shimkets L."/>
            <person name="Ferriera S."/>
            <person name="Johnson J."/>
            <person name="Kravitz S."/>
            <person name="Beeson K."/>
            <person name="Sutton G."/>
            <person name="Rogers Y.-H."/>
            <person name="Friedman R."/>
            <person name="Frazier M."/>
            <person name="Venter J.C."/>
        </authorList>
    </citation>
    <scope>NUCLEOTIDE SEQUENCE [LARGE SCALE GENOMIC DNA]</scope>
    <source>
        <strain evidence="2 3">SIR-1</strain>
    </source>
</reference>
<dbReference type="CDD" id="cd03794">
    <property type="entry name" value="GT4_WbuB-like"/>
    <property type="match status" value="1"/>
</dbReference>
<evidence type="ECO:0000313" key="3">
    <source>
        <dbReference type="Proteomes" id="UP000005801"/>
    </source>
</evidence>
<evidence type="ECO:0000259" key="1">
    <source>
        <dbReference type="Pfam" id="PF13579"/>
    </source>
</evidence>
<keyword evidence="3" id="KW-1185">Reference proteome</keyword>
<dbReference type="InterPro" id="IPR028098">
    <property type="entry name" value="Glyco_trans_4-like_N"/>
</dbReference>
<dbReference type="InterPro" id="IPR050194">
    <property type="entry name" value="Glycosyltransferase_grp1"/>
</dbReference>
<dbReference type="PANTHER" id="PTHR45947">
    <property type="entry name" value="SULFOQUINOVOSYL TRANSFERASE SQD2"/>
    <property type="match status" value="1"/>
</dbReference>
<keyword evidence="2" id="KW-0808">Transferase</keyword>
<dbReference type="Gene3D" id="3.40.50.2000">
    <property type="entry name" value="Glycogen Phosphorylase B"/>
    <property type="match status" value="2"/>
</dbReference>
<dbReference type="eggNOG" id="COG0438">
    <property type="taxonomic scope" value="Bacteria"/>
</dbReference>
<dbReference type="PANTHER" id="PTHR45947:SF3">
    <property type="entry name" value="SULFOQUINOVOSYL TRANSFERASE SQD2"/>
    <property type="match status" value="1"/>
</dbReference>
<dbReference type="SUPFAM" id="SSF53756">
    <property type="entry name" value="UDP-Glycosyltransferase/glycogen phosphorylase"/>
    <property type="match status" value="1"/>
</dbReference>
<evidence type="ECO:0000313" key="2">
    <source>
        <dbReference type="EMBL" id="EDM80817.1"/>
    </source>
</evidence>
<dbReference type="Pfam" id="PF13579">
    <property type="entry name" value="Glyco_trans_4_4"/>
    <property type="match status" value="1"/>
</dbReference>